<dbReference type="Gramene" id="Mp7g01480.1">
    <property type="protein sequence ID" value="Mp7g01480.1.cds"/>
    <property type="gene ID" value="Mp7g01480"/>
</dbReference>
<gene>
    <name evidence="2" type="ORF">MARPO_0099s0023</name>
</gene>
<protein>
    <submittedName>
        <fullName evidence="2">Uncharacterized protein</fullName>
    </submittedName>
</protein>
<evidence type="ECO:0000256" key="1">
    <source>
        <dbReference type="SAM" id="MobiDB-lite"/>
    </source>
</evidence>
<accession>A0A2R6WEV2</accession>
<evidence type="ECO:0000313" key="3">
    <source>
        <dbReference type="Proteomes" id="UP000244005"/>
    </source>
</evidence>
<keyword evidence="3" id="KW-1185">Reference proteome</keyword>
<reference evidence="3" key="1">
    <citation type="journal article" date="2017" name="Cell">
        <title>Insights into land plant evolution garnered from the Marchantia polymorpha genome.</title>
        <authorList>
            <person name="Bowman J.L."/>
            <person name="Kohchi T."/>
            <person name="Yamato K.T."/>
            <person name="Jenkins J."/>
            <person name="Shu S."/>
            <person name="Ishizaki K."/>
            <person name="Yamaoka S."/>
            <person name="Nishihama R."/>
            <person name="Nakamura Y."/>
            <person name="Berger F."/>
            <person name="Adam C."/>
            <person name="Aki S.S."/>
            <person name="Althoff F."/>
            <person name="Araki T."/>
            <person name="Arteaga-Vazquez M.A."/>
            <person name="Balasubrmanian S."/>
            <person name="Barry K."/>
            <person name="Bauer D."/>
            <person name="Boehm C.R."/>
            <person name="Briginshaw L."/>
            <person name="Caballero-Perez J."/>
            <person name="Catarino B."/>
            <person name="Chen F."/>
            <person name="Chiyoda S."/>
            <person name="Chovatia M."/>
            <person name="Davies K.M."/>
            <person name="Delmans M."/>
            <person name="Demura T."/>
            <person name="Dierschke T."/>
            <person name="Dolan L."/>
            <person name="Dorantes-Acosta A.E."/>
            <person name="Eklund D.M."/>
            <person name="Florent S.N."/>
            <person name="Flores-Sandoval E."/>
            <person name="Fujiyama A."/>
            <person name="Fukuzawa H."/>
            <person name="Galik B."/>
            <person name="Grimanelli D."/>
            <person name="Grimwood J."/>
            <person name="Grossniklaus U."/>
            <person name="Hamada T."/>
            <person name="Haseloff J."/>
            <person name="Hetherington A.J."/>
            <person name="Higo A."/>
            <person name="Hirakawa Y."/>
            <person name="Hundley H.N."/>
            <person name="Ikeda Y."/>
            <person name="Inoue K."/>
            <person name="Inoue S.I."/>
            <person name="Ishida S."/>
            <person name="Jia Q."/>
            <person name="Kakita M."/>
            <person name="Kanazawa T."/>
            <person name="Kawai Y."/>
            <person name="Kawashima T."/>
            <person name="Kennedy M."/>
            <person name="Kinose K."/>
            <person name="Kinoshita T."/>
            <person name="Kohara Y."/>
            <person name="Koide E."/>
            <person name="Komatsu K."/>
            <person name="Kopischke S."/>
            <person name="Kubo M."/>
            <person name="Kyozuka J."/>
            <person name="Lagercrantz U."/>
            <person name="Lin S.S."/>
            <person name="Lindquist E."/>
            <person name="Lipzen A.M."/>
            <person name="Lu C.W."/>
            <person name="De Luna E."/>
            <person name="Martienssen R.A."/>
            <person name="Minamino N."/>
            <person name="Mizutani M."/>
            <person name="Mizutani M."/>
            <person name="Mochizuki N."/>
            <person name="Monte I."/>
            <person name="Mosher R."/>
            <person name="Nagasaki H."/>
            <person name="Nakagami H."/>
            <person name="Naramoto S."/>
            <person name="Nishitani K."/>
            <person name="Ohtani M."/>
            <person name="Okamoto T."/>
            <person name="Okumura M."/>
            <person name="Phillips J."/>
            <person name="Pollak B."/>
            <person name="Reinders A."/>
            <person name="Rovekamp M."/>
            <person name="Sano R."/>
            <person name="Sawa S."/>
            <person name="Schmid M.W."/>
            <person name="Shirakawa M."/>
            <person name="Solano R."/>
            <person name="Spunde A."/>
            <person name="Suetsugu N."/>
            <person name="Sugano S."/>
            <person name="Sugiyama A."/>
            <person name="Sun R."/>
            <person name="Suzuki Y."/>
            <person name="Takenaka M."/>
            <person name="Takezawa D."/>
            <person name="Tomogane H."/>
            <person name="Tsuzuki M."/>
            <person name="Ueda T."/>
            <person name="Umeda M."/>
            <person name="Ward J.M."/>
            <person name="Watanabe Y."/>
            <person name="Yazaki K."/>
            <person name="Yokoyama R."/>
            <person name="Yoshitake Y."/>
            <person name="Yotsui I."/>
            <person name="Zachgo S."/>
            <person name="Schmutz J."/>
        </authorList>
    </citation>
    <scope>NUCLEOTIDE SEQUENCE [LARGE SCALE GENOMIC DNA]</scope>
    <source>
        <strain evidence="3">Tak-1</strain>
    </source>
</reference>
<dbReference type="AlphaFoldDB" id="A0A2R6WEV2"/>
<feature type="compositionally biased region" description="Polar residues" evidence="1">
    <location>
        <begin position="109"/>
        <end position="125"/>
    </location>
</feature>
<name>A0A2R6WEV2_MARPO</name>
<dbReference type="Proteomes" id="UP000244005">
    <property type="component" value="Unassembled WGS sequence"/>
</dbReference>
<organism evidence="2 3">
    <name type="scientific">Marchantia polymorpha</name>
    <name type="common">Common liverwort</name>
    <name type="synonym">Marchantia aquatica</name>
    <dbReference type="NCBI Taxonomy" id="3197"/>
    <lineage>
        <taxon>Eukaryota</taxon>
        <taxon>Viridiplantae</taxon>
        <taxon>Streptophyta</taxon>
        <taxon>Embryophyta</taxon>
        <taxon>Marchantiophyta</taxon>
        <taxon>Marchantiopsida</taxon>
        <taxon>Marchantiidae</taxon>
        <taxon>Marchantiales</taxon>
        <taxon>Marchantiaceae</taxon>
        <taxon>Marchantia</taxon>
    </lineage>
</organism>
<feature type="region of interest" description="Disordered" evidence="1">
    <location>
        <begin position="109"/>
        <end position="130"/>
    </location>
</feature>
<dbReference type="EMBL" id="KZ772771">
    <property type="protein sequence ID" value="PTQ32385.1"/>
    <property type="molecule type" value="Genomic_DNA"/>
</dbReference>
<sequence>MPSIFLLPSFMVSPKASVARAVAPQMLEAVLARPSLYSYISFYVSSPIISQGFCTSLSRQEICPIVYICAGFPNRAGECHTTLILVHYWTRRAGVGWQLYRDLGSITSKPMEKSTSSTAVGSSNRADADGSVHDVLIQNTGTQRNQ</sequence>
<evidence type="ECO:0000313" key="2">
    <source>
        <dbReference type="EMBL" id="PTQ32385.1"/>
    </source>
</evidence>
<proteinExistence type="predicted"/>